<evidence type="ECO:0000313" key="1">
    <source>
        <dbReference type="EMBL" id="GIY67142.1"/>
    </source>
</evidence>
<reference evidence="1 2" key="1">
    <citation type="submission" date="2021-06" db="EMBL/GenBank/DDBJ databases">
        <title>Caerostris extrusa draft genome.</title>
        <authorList>
            <person name="Kono N."/>
            <person name="Arakawa K."/>
        </authorList>
    </citation>
    <scope>NUCLEOTIDE SEQUENCE [LARGE SCALE GENOMIC DNA]</scope>
</reference>
<proteinExistence type="predicted"/>
<organism evidence="1 2">
    <name type="scientific">Caerostris extrusa</name>
    <name type="common">Bark spider</name>
    <name type="synonym">Caerostris bankana</name>
    <dbReference type="NCBI Taxonomy" id="172846"/>
    <lineage>
        <taxon>Eukaryota</taxon>
        <taxon>Metazoa</taxon>
        <taxon>Ecdysozoa</taxon>
        <taxon>Arthropoda</taxon>
        <taxon>Chelicerata</taxon>
        <taxon>Arachnida</taxon>
        <taxon>Araneae</taxon>
        <taxon>Araneomorphae</taxon>
        <taxon>Entelegynae</taxon>
        <taxon>Araneoidea</taxon>
        <taxon>Araneidae</taxon>
        <taxon>Caerostris</taxon>
    </lineage>
</organism>
<accession>A0AAV4VA66</accession>
<dbReference type="EMBL" id="BPLR01014205">
    <property type="protein sequence ID" value="GIY67142.1"/>
    <property type="molecule type" value="Genomic_DNA"/>
</dbReference>
<sequence>MKATCNEVDLFASPMGKFYLFSFLFPNACIKVLHQDDIWEVSQEGIRHLLFRNYEDEIHKNFDSHLKSKYSTQIEKTPIKVEIVSSSPDATSPFITQKVAKSGGGREVLDKIESLPELMSPLIGWLCTHHNRIAKCSSHLHEGRLARHPNSHFSELNIFPLFFFLYPPPSLLRTTFLELDWKSTRCTPLPQTE</sequence>
<keyword evidence="2" id="KW-1185">Reference proteome</keyword>
<evidence type="ECO:0000313" key="2">
    <source>
        <dbReference type="Proteomes" id="UP001054945"/>
    </source>
</evidence>
<comment type="caution">
    <text evidence="1">The sequence shown here is derived from an EMBL/GenBank/DDBJ whole genome shotgun (WGS) entry which is preliminary data.</text>
</comment>
<dbReference type="Proteomes" id="UP001054945">
    <property type="component" value="Unassembled WGS sequence"/>
</dbReference>
<dbReference type="AlphaFoldDB" id="A0AAV4VA66"/>
<name>A0AAV4VA66_CAEEX</name>
<protein>
    <submittedName>
        <fullName evidence="1">Uncharacterized protein</fullName>
    </submittedName>
</protein>
<gene>
    <name evidence="1" type="ORF">CEXT_13061</name>
</gene>